<evidence type="ECO:0000313" key="2">
    <source>
        <dbReference type="Proteomes" id="UP001428341"/>
    </source>
</evidence>
<organism evidence="1 2">
    <name type="scientific">Citrus x changshan-huyou</name>
    <dbReference type="NCBI Taxonomy" id="2935761"/>
    <lineage>
        <taxon>Eukaryota</taxon>
        <taxon>Viridiplantae</taxon>
        <taxon>Streptophyta</taxon>
        <taxon>Embryophyta</taxon>
        <taxon>Tracheophyta</taxon>
        <taxon>Spermatophyta</taxon>
        <taxon>Magnoliopsida</taxon>
        <taxon>eudicotyledons</taxon>
        <taxon>Gunneridae</taxon>
        <taxon>Pentapetalae</taxon>
        <taxon>rosids</taxon>
        <taxon>malvids</taxon>
        <taxon>Sapindales</taxon>
        <taxon>Rutaceae</taxon>
        <taxon>Aurantioideae</taxon>
        <taxon>Citrus</taxon>
    </lineage>
</organism>
<proteinExistence type="predicted"/>
<gene>
    <name evidence="1" type="ORF">WN944_014726</name>
</gene>
<name>A0AAP0QLZ2_9ROSI</name>
<evidence type="ECO:0000313" key="1">
    <source>
        <dbReference type="EMBL" id="KAK9199535.1"/>
    </source>
</evidence>
<sequence length="118" mass="12984">MQAICCSSILSGAVADHFVILYQDGISYRYSVTKTGVNIPIVSIHSAIATSNNIARAVNIYGSPSTFPWGLNKFTAIGCDNYAINLDNDNDSAVPVCLHLRSFSEKWLLYLFRVKFGM</sequence>
<reference evidence="1 2" key="1">
    <citation type="submission" date="2024-05" db="EMBL/GenBank/DDBJ databases">
        <title>Haplotype-resolved chromosome-level genome assembly of Huyou (Citrus changshanensis).</title>
        <authorList>
            <person name="Miao C."/>
            <person name="Chen W."/>
            <person name="Wu Y."/>
            <person name="Wang L."/>
            <person name="Zhao S."/>
            <person name="Grierson D."/>
            <person name="Xu C."/>
            <person name="Chen K."/>
        </authorList>
    </citation>
    <scope>NUCLEOTIDE SEQUENCE [LARGE SCALE GENOMIC DNA]</scope>
    <source>
        <strain evidence="1">01-14</strain>
        <tissue evidence="1">Leaf</tissue>
    </source>
</reference>
<keyword evidence="2" id="KW-1185">Reference proteome</keyword>
<protein>
    <submittedName>
        <fullName evidence="1">Uncharacterized protein</fullName>
    </submittedName>
</protein>
<dbReference type="AlphaFoldDB" id="A0AAP0QLZ2"/>
<comment type="caution">
    <text evidence="1">The sequence shown here is derived from an EMBL/GenBank/DDBJ whole genome shotgun (WGS) entry which is preliminary data.</text>
</comment>
<dbReference type="EMBL" id="JBCGBO010000005">
    <property type="protein sequence ID" value="KAK9199535.1"/>
    <property type="molecule type" value="Genomic_DNA"/>
</dbReference>
<accession>A0AAP0QLZ2</accession>
<dbReference type="Proteomes" id="UP001428341">
    <property type="component" value="Unassembled WGS sequence"/>
</dbReference>